<dbReference type="EMBL" id="BSOZ01000044">
    <property type="protein sequence ID" value="GLS05364.1"/>
    <property type="molecule type" value="Genomic_DNA"/>
</dbReference>
<keyword evidence="2" id="KW-1185">Reference proteome</keyword>
<name>A0ABQ6C059_9NEIS</name>
<proteinExistence type="predicted"/>
<dbReference type="InterPro" id="IPR015943">
    <property type="entry name" value="WD40/YVTN_repeat-like_dom_sf"/>
</dbReference>
<dbReference type="Gene3D" id="2.130.10.10">
    <property type="entry name" value="YVTN repeat-like/Quinoprotein amine dehydrogenase"/>
    <property type="match status" value="1"/>
</dbReference>
<organism evidence="1 2">
    <name type="scientific">Chitiniphilus shinanonensis</name>
    <dbReference type="NCBI Taxonomy" id="553088"/>
    <lineage>
        <taxon>Bacteria</taxon>
        <taxon>Pseudomonadati</taxon>
        <taxon>Pseudomonadota</taxon>
        <taxon>Betaproteobacteria</taxon>
        <taxon>Neisseriales</taxon>
        <taxon>Chitinibacteraceae</taxon>
        <taxon>Chitiniphilus</taxon>
    </lineage>
</organism>
<reference evidence="2" key="1">
    <citation type="journal article" date="2019" name="Int. J. Syst. Evol. Microbiol.">
        <title>The Global Catalogue of Microorganisms (GCM) 10K type strain sequencing project: providing services to taxonomists for standard genome sequencing and annotation.</title>
        <authorList>
            <consortium name="The Broad Institute Genomics Platform"/>
            <consortium name="The Broad Institute Genome Sequencing Center for Infectious Disease"/>
            <person name="Wu L."/>
            <person name="Ma J."/>
        </authorList>
    </citation>
    <scope>NUCLEOTIDE SEQUENCE [LARGE SCALE GENOMIC DNA]</scope>
    <source>
        <strain evidence="2">NBRC 104970</strain>
    </source>
</reference>
<protein>
    <recommendedName>
        <fullName evidence="3">Phytase-like domain-containing protein</fullName>
    </recommendedName>
</protein>
<dbReference type="SUPFAM" id="SSF50969">
    <property type="entry name" value="YVTN repeat-like/Quinoprotein amine dehydrogenase"/>
    <property type="match status" value="1"/>
</dbReference>
<evidence type="ECO:0000313" key="1">
    <source>
        <dbReference type="EMBL" id="GLS05364.1"/>
    </source>
</evidence>
<dbReference type="Proteomes" id="UP001156836">
    <property type="component" value="Unassembled WGS sequence"/>
</dbReference>
<sequence>MVMALIHRCLVVLVGGFFGFAAQAGSELSSHVKSEYFHINDPSETGLGFLADTNLLYVGGCRVFELKKREFGKTCLYPADLRWAAVSPDGSLLLGSAAPVDGGKGTSYQLDAVTGRVLSSRRGLYFAPPIAISPTNKYWVGSFAAANAIGSEHLGLMGRDWRIKKQNIDAGVQRIFRLDFSENGEHLWVNGHGSTSARLDTVNWEVSSDIDACDACGNLAFVDQKAGIGVRFIQKKAIIKSLEDGRALFEVDIDSSRAEPEVAISKDGKLLAIKGNFEKDGKVNYGFVLVDLKSLVR</sequence>
<gene>
    <name evidence="1" type="ORF">GCM10007860_25160</name>
</gene>
<dbReference type="InterPro" id="IPR011044">
    <property type="entry name" value="Quino_amine_DH_bsu"/>
</dbReference>
<evidence type="ECO:0008006" key="3">
    <source>
        <dbReference type="Google" id="ProtNLM"/>
    </source>
</evidence>
<comment type="caution">
    <text evidence="1">The sequence shown here is derived from an EMBL/GenBank/DDBJ whole genome shotgun (WGS) entry which is preliminary data.</text>
</comment>
<evidence type="ECO:0000313" key="2">
    <source>
        <dbReference type="Proteomes" id="UP001156836"/>
    </source>
</evidence>
<accession>A0ABQ6C059</accession>